<accession>K2M484</accession>
<feature type="compositionally biased region" description="Polar residues" evidence="1">
    <location>
        <begin position="622"/>
        <end position="653"/>
    </location>
</feature>
<sequence>MHSGQSGGESANTKLTPPGTRQTVPNQRFAYGAGAVPSYSDGFSRLPQQPLCAPNRSLLQARDQTSKGLPCSRSWLSASLGGGSAASRRLPGPIGHCGPTKDPGLGENLSDGDNDNEAYANDLGYWTVMFMTKGGDRIGHSRVMAPRGKGPLTFEEVVGVIVEHASLLKLTVAYITYLGRDASIYTLLTPRTVQQRMDSFCVVVESKEDNPDLPSTRSQGKSTGILGGEVVEAEDCNEMQGRAGMATVAKILEEDRRNPTSTPSLKSSTPGGGLFRNVPSLTGLWQQQRRWSGLRTQSEKAREMRESWEMALTLLAEEEEEERKTTALDESSSWITLKVVEDRHAKALRKAERLRSHVIPLQPSRPHSTTPKVWGGEGDENEKDTRTENQLQQPKRAASAAAQTSLLCGVICGYKWRALPSEMRPQIKEAVAQDIACRLEVPRTNITTDEYYGDSLIVQTAVEHDGTRTDAQLQQSIATCFSPIKDPTNNNFIQPKQFEKGLESHSQAKPCKKATLGPEPEAESVLAPPTKEKQASTGPTLEPQKLYDLEQYDMKETIEMTPTESARSYLRNRLNSLNETMRRLEKEDGAQMSMALRRLEANTNNRNRDTKIQHHGNIYEWTPNTTDQTRTANTVKETPPQITKQERQATTNKVTDKDLSEPPE</sequence>
<proteinExistence type="predicted"/>
<protein>
    <recommendedName>
        <fullName evidence="4">Microtubule-associated protein Gb4</fullName>
    </recommendedName>
</protein>
<dbReference type="OrthoDB" id="250183at2759"/>
<organism evidence="2 3">
    <name type="scientific">Trypanosoma cruzi marinkellei</name>
    <dbReference type="NCBI Taxonomy" id="85056"/>
    <lineage>
        <taxon>Eukaryota</taxon>
        <taxon>Discoba</taxon>
        <taxon>Euglenozoa</taxon>
        <taxon>Kinetoplastea</taxon>
        <taxon>Metakinetoplastina</taxon>
        <taxon>Trypanosomatida</taxon>
        <taxon>Trypanosomatidae</taxon>
        <taxon>Trypanosoma</taxon>
        <taxon>Schizotrypanum</taxon>
    </lineage>
</organism>
<name>K2M484_TRYCR</name>
<feature type="region of interest" description="Disordered" evidence="1">
    <location>
        <begin position="500"/>
        <end position="545"/>
    </location>
</feature>
<reference evidence="2 3" key="1">
    <citation type="journal article" date="2012" name="BMC Genomics">
        <title>Comparative genomic analysis of human infective Trypanosoma cruzi lineages with the bat-restricted subspecies T. cruzi marinkellei.</title>
        <authorList>
            <person name="Franzen O."/>
            <person name="Talavera-Lopez C."/>
            <person name="Ochaya S."/>
            <person name="Butler C.E."/>
            <person name="Messenger L.A."/>
            <person name="Lewis M.D."/>
            <person name="Llewellyn M.S."/>
            <person name="Marinkelle C.J."/>
            <person name="Tyler K.M."/>
            <person name="Miles M.A."/>
            <person name="Andersson B."/>
        </authorList>
    </citation>
    <scope>NUCLEOTIDE SEQUENCE [LARGE SCALE GENOMIC DNA]</scope>
    <source>
        <strain evidence="2 3">B7</strain>
    </source>
</reference>
<dbReference type="Proteomes" id="UP000007350">
    <property type="component" value="Unassembled WGS sequence"/>
</dbReference>
<feature type="region of interest" description="Disordered" evidence="1">
    <location>
        <begin position="82"/>
        <end position="109"/>
    </location>
</feature>
<dbReference type="EMBL" id="AHKC01012664">
    <property type="protein sequence ID" value="EKF29783.1"/>
    <property type="molecule type" value="Genomic_DNA"/>
</dbReference>
<feature type="region of interest" description="Disordered" evidence="1">
    <location>
        <begin position="361"/>
        <end position="397"/>
    </location>
</feature>
<keyword evidence="3" id="KW-1185">Reference proteome</keyword>
<comment type="caution">
    <text evidence="2">The sequence shown here is derived from an EMBL/GenBank/DDBJ whole genome shotgun (WGS) entry which is preliminary data.</text>
</comment>
<evidence type="ECO:0008006" key="4">
    <source>
        <dbReference type="Google" id="ProtNLM"/>
    </source>
</evidence>
<evidence type="ECO:0000313" key="3">
    <source>
        <dbReference type="Proteomes" id="UP000007350"/>
    </source>
</evidence>
<evidence type="ECO:0000313" key="2">
    <source>
        <dbReference type="EMBL" id="EKF29783.1"/>
    </source>
</evidence>
<gene>
    <name evidence="2" type="ORF">MOQ_006416</name>
</gene>
<feature type="compositionally biased region" description="Basic and acidic residues" evidence="1">
    <location>
        <begin position="654"/>
        <end position="664"/>
    </location>
</feature>
<dbReference type="AlphaFoldDB" id="K2M484"/>
<feature type="non-terminal residue" evidence="2">
    <location>
        <position position="664"/>
    </location>
</feature>
<feature type="region of interest" description="Disordered" evidence="1">
    <location>
        <begin position="620"/>
        <end position="664"/>
    </location>
</feature>
<feature type="compositionally biased region" description="Polar residues" evidence="1">
    <location>
        <begin position="8"/>
        <end position="25"/>
    </location>
</feature>
<feature type="region of interest" description="Disordered" evidence="1">
    <location>
        <begin position="1"/>
        <end position="25"/>
    </location>
</feature>
<evidence type="ECO:0000256" key="1">
    <source>
        <dbReference type="SAM" id="MobiDB-lite"/>
    </source>
</evidence>